<comment type="caution">
    <text evidence="2">The sequence shown here is derived from an EMBL/GenBank/DDBJ whole genome shotgun (WGS) entry which is preliminary data.</text>
</comment>
<evidence type="ECO:0000256" key="1">
    <source>
        <dbReference type="SAM" id="MobiDB-lite"/>
    </source>
</evidence>
<dbReference type="OrthoDB" id="8688418at2"/>
<protein>
    <submittedName>
        <fullName evidence="2">Uncharacterized protein</fullName>
    </submittedName>
</protein>
<gene>
    <name evidence="2" type="ORF">AS156_14695</name>
</gene>
<dbReference type="EMBL" id="LNCU01000097">
    <property type="protein sequence ID" value="KWV50018.1"/>
    <property type="molecule type" value="Genomic_DNA"/>
</dbReference>
<evidence type="ECO:0000313" key="3">
    <source>
        <dbReference type="Proteomes" id="UP000057737"/>
    </source>
</evidence>
<dbReference type="AlphaFoldDB" id="A0A109JJ65"/>
<dbReference type="InterPro" id="IPR009057">
    <property type="entry name" value="Homeodomain-like_sf"/>
</dbReference>
<dbReference type="SUPFAM" id="SSF46689">
    <property type="entry name" value="Homeodomain-like"/>
    <property type="match status" value="1"/>
</dbReference>
<reference evidence="2 3" key="1">
    <citation type="submission" date="2015-11" db="EMBL/GenBank/DDBJ databases">
        <title>Draft Genome Sequence of the Strain BR 10303 (Bradyrhizobium sp.) isolated from nodules of Centrolobium paraense.</title>
        <authorList>
            <person name="Zelli J.E."/>
            <person name="Simoes-Araujo J.L."/>
            <person name="Barauna A.C."/>
            <person name="Silva K."/>
        </authorList>
    </citation>
    <scope>NUCLEOTIDE SEQUENCE [LARGE SCALE GENOMIC DNA]</scope>
    <source>
        <strain evidence="2 3">BR 10303</strain>
    </source>
</reference>
<name>A0A109JJ65_9BRAD</name>
<dbReference type="Proteomes" id="UP000057737">
    <property type="component" value="Unassembled WGS sequence"/>
</dbReference>
<feature type="region of interest" description="Disordered" evidence="1">
    <location>
        <begin position="1"/>
        <end position="20"/>
    </location>
</feature>
<accession>A0A109JJ65</accession>
<evidence type="ECO:0000313" key="2">
    <source>
        <dbReference type="EMBL" id="KWV50018.1"/>
    </source>
</evidence>
<proteinExistence type="predicted"/>
<keyword evidence="3" id="KW-1185">Reference proteome</keyword>
<dbReference type="RefSeq" id="WP_066511871.1">
    <property type="nucleotide sequence ID" value="NZ_LNCU01000097.1"/>
</dbReference>
<sequence length="213" mass="24415">MVSRSPRAESLAEPVDGRRQRAQITRRNIVAACIALQNEGVLKPSSQQIADRAAVSMRTFFLHFPEKGQLRQAVLERLTPEPIEPPPSESNMQGGLEARLAQFVDMRTRTLENMTPHRRASNAMIETSPQLQKHRLRVRKAFRDVVDRWFAAELDRLPAEARRQWLVGIATLVDWEMWQSLRTYPSRSIPEAKECLRLLLVAALRQIEMESPA</sequence>
<dbReference type="Gene3D" id="1.10.357.10">
    <property type="entry name" value="Tetracycline Repressor, domain 2"/>
    <property type="match status" value="1"/>
</dbReference>
<organism evidence="2 3">
    <name type="scientific">Bradyrhizobium macuxiense</name>
    <dbReference type="NCBI Taxonomy" id="1755647"/>
    <lineage>
        <taxon>Bacteria</taxon>
        <taxon>Pseudomonadati</taxon>
        <taxon>Pseudomonadota</taxon>
        <taxon>Alphaproteobacteria</taxon>
        <taxon>Hyphomicrobiales</taxon>
        <taxon>Nitrobacteraceae</taxon>
        <taxon>Bradyrhizobium</taxon>
    </lineage>
</organism>